<comment type="caution">
    <text evidence="12">The sequence shown here is derived from an EMBL/GenBank/DDBJ whole genome shotgun (WGS) entry which is preliminary data.</text>
</comment>
<dbReference type="EC" id="1.1.1.25" evidence="2 8"/>
<evidence type="ECO:0000313" key="13">
    <source>
        <dbReference type="Proteomes" id="UP001595625"/>
    </source>
</evidence>
<organism evidence="12 13">
    <name type="scientific">Planomicrobium okeanokoites</name>
    <name type="common">Planococcus okeanokoites</name>
    <name type="synonym">Flavobacterium okeanokoites</name>
    <dbReference type="NCBI Taxonomy" id="244"/>
    <lineage>
        <taxon>Bacteria</taxon>
        <taxon>Bacillati</taxon>
        <taxon>Bacillota</taxon>
        <taxon>Bacilli</taxon>
        <taxon>Bacillales</taxon>
        <taxon>Caryophanaceae</taxon>
        <taxon>Planomicrobium</taxon>
    </lineage>
</organism>
<dbReference type="EMBL" id="JBHRUJ010000016">
    <property type="protein sequence ID" value="MFC3211772.1"/>
    <property type="molecule type" value="Genomic_DNA"/>
</dbReference>
<dbReference type="Pfam" id="PF18317">
    <property type="entry name" value="SDH_C"/>
    <property type="match status" value="1"/>
</dbReference>
<evidence type="ECO:0000256" key="5">
    <source>
        <dbReference type="ARBA" id="ARBA00023002"/>
    </source>
</evidence>
<evidence type="ECO:0000256" key="2">
    <source>
        <dbReference type="ARBA" id="ARBA00012962"/>
    </source>
</evidence>
<dbReference type="RefSeq" id="WP_117312161.1">
    <property type="nucleotide sequence ID" value="NZ_JBHRUJ010000016.1"/>
</dbReference>
<dbReference type="GO" id="GO:0004764">
    <property type="term" value="F:shikimate 3-dehydrogenase (NADP+) activity"/>
    <property type="evidence" value="ECO:0007669"/>
    <property type="project" value="UniProtKB-EC"/>
</dbReference>
<proteinExistence type="inferred from homology"/>
<dbReference type="CDD" id="cd01065">
    <property type="entry name" value="NAD_bind_Shikimate_DH"/>
    <property type="match status" value="1"/>
</dbReference>
<dbReference type="Pfam" id="PF08501">
    <property type="entry name" value="Shikimate_dh_N"/>
    <property type="match status" value="1"/>
</dbReference>
<dbReference type="SUPFAM" id="SSF53223">
    <property type="entry name" value="Aminoacid dehydrogenase-like, N-terminal domain"/>
    <property type="match status" value="1"/>
</dbReference>
<feature type="binding site" evidence="8">
    <location>
        <position position="235"/>
    </location>
    <ligand>
        <name>NADP(+)</name>
        <dbReference type="ChEBI" id="CHEBI:58349"/>
    </ligand>
</feature>
<evidence type="ECO:0000256" key="3">
    <source>
        <dbReference type="ARBA" id="ARBA00022605"/>
    </source>
</evidence>
<protein>
    <recommendedName>
        <fullName evidence="2 8">Shikimate dehydrogenase (NADP(+))</fullName>
        <shortName evidence="8">SDH</shortName>
        <ecNumber evidence="2 8">1.1.1.25</ecNumber>
    </recommendedName>
</protein>
<dbReference type="NCBIfam" id="TIGR00507">
    <property type="entry name" value="aroE"/>
    <property type="match status" value="1"/>
</dbReference>
<dbReference type="NCBIfam" id="NF001319">
    <property type="entry name" value="PRK00258.3-3"/>
    <property type="match status" value="1"/>
</dbReference>
<feature type="binding site" evidence="8">
    <location>
        <position position="214"/>
    </location>
    <ligand>
        <name>shikimate</name>
        <dbReference type="ChEBI" id="CHEBI:36208"/>
    </ligand>
</feature>
<dbReference type="Gene3D" id="3.40.50.10860">
    <property type="entry name" value="Leucine Dehydrogenase, chain A, domain 1"/>
    <property type="match status" value="1"/>
</dbReference>
<dbReference type="InterPro" id="IPR013708">
    <property type="entry name" value="Shikimate_DH-bd_N"/>
</dbReference>
<evidence type="ECO:0000259" key="9">
    <source>
        <dbReference type="Pfam" id="PF01488"/>
    </source>
</evidence>
<feature type="binding site" evidence="8">
    <location>
        <begin position="149"/>
        <end position="154"/>
    </location>
    <ligand>
        <name>NADP(+)</name>
        <dbReference type="ChEBI" id="CHEBI:58349"/>
    </ligand>
</feature>
<comment type="function">
    <text evidence="8">Involved in the biosynthesis of the chorismate, which leads to the biosynthesis of aromatic amino acids. Catalyzes the reversible NADPH linked reduction of 3-dehydroshikimate (DHSA) to yield shikimate (SA).</text>
</comment>
<evidence type="ECO:0000256" key="7">
    <source>
        <dbReference type="ARBA" id="ARBA00049442"/>
    </source>
</evidence>
<comment type="similarity">
    <text evidence="8">Belongs to the shikimate dehydrogenase family.</text>
</comment>
<evidence type="ECO:0000259" key="10">
    <source>
        <dbReference type="Pfam" id="PF08501"/>
    </source>
</evidence>
<dbReference type="InterPro" id="IPR046346">
    <property type="entry name" value="Aminoacid_DH-like_N_sf"/>
</dbReference>
<feature type="binding site" evidence="8">
    <location>
        <position position="242"/>
    </location>
    <ligand>
        <name>shikimate</name>
        <dbReference type="ChEBI" id="CHEBI:36208"/>
    </ligand>
</feature>
<evidence type="ECO:0000313" key="12">
    <source>
        <dbReference type="EMBL" id="MFC3211772.1"/>
    </source>
</evidence>
<feature type="binding site" evidence="8">
    <location>
        <begin position="15"/>
        <end position="17"/>
    </location>
    <ligand>
        <name>shikimate</name>
        <dbReference type="ChEBI" id="CHEBI:36208"/>
    </ligand>
</feature>
<evidence type="ECO:0000256" key="4">
    <source>
        <dbReference type="ARBA" id="ARBA00022857"/>
    </source>
</evidence>
<comment type="pathway">
    <text evidence="1 8">Metabolic intermediate biosynthesis; chorismate biosynthesis; chorismate from D-erythrose 4-phosphate and phosphoenolpyruvate: step 4/7.</text>
</comment>
<comment type="catalytic activity">
    <reaction evidence="7 8">
        <text>shikimate + NADP(+) = 3-dehydroshikimate + NADPH + H(+)</text>
        <dbReference type="Rhea" id="RHEA:17737"/>
        <dbReference type="ChEBI" id="CHEBI:15378"/>
        <dbReference type="ChEBI" id="CHEBI:16630"/>
        <dbReference type="ChEBI" id="CHEBI:36208"/>
        <dbReference type="ChEBI" id="CHEBI:57783"/>
        <dbReference type="ChEBI" id="CHEBI:58349"/>
        <dbReference type="EC" id="1.1.1.25"/>
    </reaction>
</comment>
<dbReference type="InterPro" id="IPR011342">
    <property type="entry name" value="Shikimate_DH"/>
</dbReference>
<feature type="binding site" evidence="8">
    <location>
        <begin position="125"/>
        <end position="129"/>
    </location>
    <ligand>
        <name>NADP(+)</name>
        <dbReference type="ChEBI" id="CHEBI:58349"/>
    </ligand>
</feature>
<dbReference type="PANTHER" id="PTHR21089">
    <property type="entry name" value="SHIKIMATE DEHYDROGENASE"/>
    <property type="match status" value="1"/>
</dbReference>
<gene>
    <name evidence="8 12" type="primary">aroE</name>
    <name evidence="12" type="ORF">ACFOEJ_11850</name>
</gene>
<reference evidence="13" key="1">
    <citation type="journal article" date="2019" name="Int. J. Syst. Evol. Microbiol.">
        <title>The Global Catalogue of Microorganisms (GCM) 10K type strain sequencing project: providing services to taxonomists for standard genome sequencing and annotation.</title>
        <authorList>
            <consortium name="The Broad Institute Genomics Platform"/>
            <consortium name="The Broad Institute Genome Sequencing Center for Infectious Disease"/>
            <person name="Wu L."/>
            <person name="Ma J."/>
        </authorList>
    </citation>
    <scope>NUCLEOTIDE SEQUENCE [LARGE SCALE GENOMIC DNA]</scope>
    <source>
        <strain evidence="13">CCM 320</strain>
    </source>
</reference>
<feature type="domain" description="SDH C-terminal" evidence="11">
    <location>
        <begin position="235"/>
        <end position="264"/>
    </location>
</feature>
<dbReference type="Pfam" id="PF01488">
    <property type="entry name" value="Shikimate_DH"/>
    <property type="match status" value="1"/>
</dbReference>
<evidence type="ECO:0000256" key="8">
    <source>
        <dbReference type="HAMAP-Rule" id="MF_00222"/>
    </source>
</evidence>
<dbReference type="HAMAP" id="MF_00222">
    <property type="entry name" value="Shikimate_DH_AroE"/>
    <property type="match status" value="1"/>
</dbReference>
<feature type="domain" description="Quinate/shikimate 5-dehydrogenase/glutamyl-tRNA reductase" evidence="9">
    <location>
        <begin position="117"/>
        <end position="212"/>
    </location>
</feature>
<dbReference type="SUPFAM" id="SSF51735">
    <property type="entry name" value="NAD(P)-binding Rossmann-fold domains"/>
    <property type="match status" value="1"/>
</dbReference>
<feature type="binding site" evidence="8">
    <location>
        <position position="87"/>
    </location>
    <ligand>
        <name>shikimate</name>
        <dbReference type="ChEBI" id="CHEBI:36208"/>
    </ligand>
</feature>
<feature type="binding site" evidence="8">
    <location>
        <position position="62"/>
    </location>
    <ligand>
        <name>shikimate</name>
        <dbReference type="ChEBI" id="CHEBI:36208"/>
    </ligand>
</feature>
<dbReference type="Gene3D" id="3.40.50.720">
    <property type="entry name" value="NAD(P)-binding Rossmann-like Domain"/>
    <property type="match status" value="1"/>
</dbReference>
<dbReference type="PANTHER" id="PTHR21089:SF1">
    <property type="entry name" value="BIFUNCTIONAL 3-DEHYDROQUINATE DEHYDRATASE_SHIKIMATE DEHYDROGENASE, CHLOROPLASTIC"/>
    <property type="match status" value="1"/>
</dbReference>
<evidence type="ECO:0000259" key="11">
    <source>
        <dbReference type="Pfam" id="PF18317"/>
    </source>
</evidence>
<dbReference type="InterPro" id="IPR006151">
    <property type="entry name" value="Shikm_DH/Glu-tRNA_Rdtase"/>
</dbReference>
<evidence type="ECO:0000256" key="1">
    <source>
        <dbReference type="ARBA" id="ARBA00004871"/>
    </source>
</evidence>
<feature type="binding site" evidence="8">
    <location>
        <position position="78"/>
    </location>
    <ligand>
        <name>NADP(+)</name>
        <dbReference type="ChEBI" id="CHEBI:58349"/>
    </ligand>
</feature>
<feature type="binding site" evidence="8">
    <location>
        <position position="212"/>
    </location>
    <ligand>
        <name>NADP(+)</name>
        <dbReference type="ChEBI" id="CHEBI:58349"/>
    </ligand>
</feature>
<name>A0ABV7KQJ3_PLAOK</name>
<keyword evidence="5 8" id="KW-0560">Oxidoreductase</keyword>
<dbReference type="Proteomes" id="UP001595625">
    <property type="component" value="Unassembled WGS sequence"/>
</dbReference>
<feature type="active site" description="Proton acceptor" evidence="8">
    <location>
        <position position="66"/>
    </location>
</feature>
<keyword evidence="13" id="KW-1185">Reference proteome</keyword>
<keyword evidence="6 8" id="KW-0057">Aromatic amino acid biosynthesis</keyword>
<comment type="subunit">
    <text evidence="8">Homodimer.</text>
</comment>
<evidence type="ECO:0000256" key="6">
    <source>
        <dbReference type="ARBA" id="ARBA00023141"/>
    </source>
</evidence>
<feature type="domain" description="Shikimate dehydrogenase substrate binding N-terminal" evidence="10">
    <location>
        <begin position="7"/>
        <end position="89"/>
    </location>
</feature>
<feature type="binding site" evidence="8">
    <location>
        <position position="102"/>
    </location>
    <ligand>
        <name>shikimate</name>
        <dbReference type="ChEBI" id="CHEBI:36208"/>
    </ligand>
</feature>
<dbReference type="InterPro" id="IPR022893">
    <property type="entry name" value="Shikimate_DH_fam"/>
</dbReference>
<dbReference type="InterPro" id="IPR036291">
    <property type="entry name" value="NAD(P)-bd_dom_sf"/>
</dbReference>
<sequence length="275" mass="29717">MKKWYAVIGDPIAHSLSPFMHDTWFQENGIDASFLPIHVEPSKLKEACESLQLLGAGGFNVTLPHKQAIMPFLDGIDEAASEMNAVNTVVRNGKNFKGSNTDGDGFVQSLLTADPRTDDKIILVGAGGAARGIAFALNRAGFSDVTITNRTFRRAEELAEETASESMTKSDAEQNLGGFDIIIQTTSVGLAEDEALPISLENAKTGALAVDIVYNPIDTPFLKKAEEKGCRTLNGVGMFVYQGAIGFEKWTGIKPDTEKMIKVITEKLGGNYVNR</sequence>
<keyword evidence="3 8" id="KW-0028">Amino-acid biosynthesis</keyword>
<accession>A0ABV7KQJ3</accession>
<keyword evidence="4 8" id="KW-0521">NADP</keyword>
<dbReference type="InterPro" id="IPR041121">
    <property type="entry name" value="SDH_C"/>
</dbReference>